<feature type="transmembrane region" description="Helical" evidence="6">
    <location>
        <begin position="226"/>
        <end position="249"/>
    </location>
</feature>
<keyword evidence="2" id="KW-1003">Cell membrane</keyword>
<keyword evidence="4 6" id="KW-1133">Transmembrane helix</keyword>
<sequence>MVLIVKKFLAFGYSKVLPPIIEQFINPICIFVITPLILNHLGKQSYGNWILLITIVSFSQLICGGCSAWIAKVIAEQRATSDYAGKGALRKIAYNLSIIMLSFAILILLILLSLCVFDVARDNTEFLYAIAICGFFQEVDNLFNGALKGFERFNVSCLFEVITRVLWAFIVIYGIQENSVLYYTCLAFILKGTLKYILVCLNISGKFIYPNFDKAGIVNLLNESKWMFLQLTGGISLGLFDRLVIPLILSVNKLSSYVPCLQLVQLMFTISASANQILLPMFARMKASNTFPSNCFFKIQLVSLSSALPCLVLLFFGYDILSIWISPAFASENFKLMQILSISYILLSMMTSFHFLLLGLGKSKLVANLNLIAGLTLAASTLIAAHYGLYAISVVKIIYPLFQFYYLYVAFFYFKREKNVY</sequence>
<feature type="transmembrane region" description="Helical" evidence="6">
    <location>
        <begin position="295"/>
        <end position="316"/>
    </location>
</feature>
<feature type="transmembrane region" description="Helical" evidence="6">
    <location>
        <begin position="155"/>
        <end position="175"/>
    </location>
</feature>
<feature type="transmembrane region" description="Helical" evidence="6">
    <location>
        <begin position="181"/>
        <end position="205"/>
    </location>
</feature>
<feature type="transmembrane region" description="Helical" evidence="6">
    <location>
        <begin position="20"/>
        <end position="38"/>
    </location>
</feature>
<evidence type="ECO:0000313" key="7">
    <source>
        <dbReference type="EMBL" id="ECI2785797.1"/>
    </source>
</evidence>
<dbReference type="PANTHER" id="PTHR30250:SF26">
    <property type="entry name" value="PSMA PROTEIN"/>
    <property type="match status" value="1"/>
</dbReference>
<evidence type="ECO:0000313" key="9">
    <source>
        <dbReference type="Proteomes" id="UP000254712"/>
    </source>
</evidence>
<comment type="subcellular location">
    <subcellularLocation>
        <location evidence="1">Cell membrane</location>
        <topology evidence="1">Multi-pass membrane protein</topology>
    </subcellularLocation>
</comment>
<feature type="transmembrane region" description="Helical" evidence="6">
    <location>
        <begin position="397"/>
        <end position="414"/>
    </location>
</feature>
<dbReference type="PANTHER" id="PTHR30250">
    <property type="entry name" value="PST FAMILY PREDICTED COLANIC ACID TRANSPORTER"/>
    <property type="match status" value="1"/>
</dbReference>
<feature type="transmembrane region" description="Helical" evidence="6">
    <location>
        <begin position="336"/>
        <end position="357"/>
    </location>
</feature>
<reference evidence="7" key="2">
    <citation type="submission" date="2018-07" db="EMBL/GenBank/DDBJ databases">
        <authorList>
            <consortium name="GenomeTrakr network: Whole genome sequencing for foodborne pathogen traceback"/>
        </authorList>
    </citation>
    <scope>NUCLEOTIDE SEQUENCE</scope>
    <source>
        <strain evidence="7">FDA00003717</strain>
    </source>
</reference>
<feature type="transmembrane region" description="Helical" evidence="6">
    <location>
        <begin position="261"/>
        <end position="283"/>
    </location>
</feature>
<feature type="transmembrane region" description="Helical" evidence="6">
    <location>
        <begin position="50"/>
        <end position="71"/>
    </location>
</feature>
<evidence type="ECO:0000256" key="6">
    <source>
        <dbReference type="SAM" id="Phobius"/>
    </source>
</evidence>
<evidence type="ECO:0000256" key="5">
    <source>
        <dbReference type="ARBA" id="ARBA00023136"/>
    </source>
</evidence>
<feature type="transmembrane region" description="Helical" evidence="6">
    <location>
        <begin position="369"/>
        <end position="391"/>
    </location>
</feature>
<dbReference type="InterPro" id="IPR050833">
    <property type="entry name" value="Poly_Biosynth_Transport"/>
</dbReference>
<dbReference type="EMBL" id="UGXT01000002">
    <property type="protein sequence ID" value="SUH36526.1"/>
    <property type="molecule type" value="Genomic_DNA"/>
</dbReference>
<keyword evidence="5 6" id="KW-0472">Membrane</keyword>
<evidence type="ECO:0000313" key="8">
    <source>
        <dbReference type="EMBL" id="SUH36526.1"/>
    </source>
</evidence>
<dbReference type="Proteomes" id="UP000254712">
    <property type="component" value="Unassembled WGS sequence"/>
</dbReference>
<evidence type="ECO:0000256" key="3">
    <source>
        <dbReference type="ARBA" id="ARBA00022692"/>
    </source>
</evidence>
<dbReference type="GO" id="GO:0005886">
    <property type="term" value="C:plasma membrane"/>
    <property type="evidence" value="ECO:0007669"/>
    <property type="project" value="UniProtKB-SubCell"/>
</dbReference>
<evidence type="ECO:0000256" key="2">
    <source>
        <dbReference type="ARBA" id="ARBA00022475"/>
    </source>
</evidence>
<protein>
    <submittedName>
        <fullName evidence="7">Polysaccharide biosynthesis family protein</fullName>
    </submittedName>
    <submittedName>
        <fullName evidence="8">Polysaccharide biosynthesis protein</fullName>
    </submittedName>
</protein>
<dbReference type="AlphaFoldDB" id="A0A379WT09"/>
<name>A0A379WT09_SALET</name>
<accession>A0A379WT09</accession>
<keyword evidence="3 6" id="KW-0812">Transmembrane</keyword>
<proteinExistence type="predicted"/>
<organism evidence="8 9">
    <name type="scientific">Salmonella enterica I</name>
    <dbReference type="NCBI Taxonomy" id="59201"/>
    <lineage>
        <taxon>Bacteria</taxon>
        <taxon>Pseudomonadati</taxon>
        <taxon>Pseudomonadota</taxon>
        <taxon>Gammaproteobacteria</taxon>
        <taxon>Enterobacterales</taxon>
        <taxon>Enterobacteriaceae</taxon>
        <taxon>Salmonella</taxon>
    </lineage>
</organism>
<evidence type="ECO:0000256" key="4">
    <source>
        <dbReference type="ARBA" id="ARBA00022989"/>
    </source>
</evidence>
<reference evidence="8 9" key="1">
    <citation type="submission" date="2018-06" db="EMBL/GenBank/DDBJ databases">
        <authorList>
            <consortium name="Pathogen Informatics"/>
            <person name="Doyle S."/>
        </authorList>
    </citation>
    <scope>NUCLEOTIDE SEQUENCE [LARGE SCALE GENOMIC DNA]</scope>
    <source>
        <strain evidence="8 9">NCTC8261</strain>
    </source>
</reference>
<feature type="transmembrane region" description="Helical" evidence="6">
    <location>
        <begin position="92"/>
        <end position="114"/>
    </location>
</feature>
<dbReference type="EMBL" id="AAIUQW010000004">
    <property type="protein sequence ID" value="ECI2785797.1"/>
    <property type="molecule type" value="Genomic_DNA"/>
</dbReference>
<gene>
    <name evidence="7" type="ORF">AIE18_12275</name>
    <name evidence="8" type="ORF">NCTC8261_02783</name>
</gene>
<evidence type="ECO:0000256" key="1">
    <source>
        <dbReference type="ARBA" id="ARBA00004651"/>
    </source>
</evidence>